<feature type="transmembrane region" description="Helical" evidence="14">
    <location>
        <begin position="23"/>
        <end position="41"/>
    </location>
</feature>
<dbReference type="EC" id="2.7.1.130" evidence="3 13"/>
<sequence>MANFVSLHRRLVTQGAQTWSEKVLFALLVPVALLYGFINWLRGFCYNRGWLSTYHSSLPIISVGNLAVGGLGKTPVVDWLVNYFSRQGKRVAIVSRGYGGSFAGDLGVVSAGDGQLLMEARVAGDEPVLLARRNPHVPVLIARKRVVAIQELERTFDVDLVVLDDAFQHRQVGRSIDLVLLDAHRPFGNGWPLPLGNLREFPCALRRADLLLLTRGQQEHHEAIAGKPTFSSRHVLANEVTDLNGSVACVDQLRGKKIVAFAGIANPQAFFSSLSSLGLTLSQQIPLADHVKYSPAVVEKLTQAAAGADLLITTEKDAVKLTANMFNIPCYYIPLTLEIGDCEAFGHQLCTLI</sequence>
<dbReference type="PANTHER" id="PTHR42724">
    <property type="entry name" value="TETRAACYLDISACCHARIDE 4'-KINASE"/>
    <property type="match status" value="1"/>
</dbReference>
<keyword evidence="11 13" id="KW-0443">Lipid metabolism</keyword>
<keyword evidence="10 13" id="KW-0067">ATP-binding</keyword>
<reference evidence="15" key="2">
    <citation type="submission" date="2006-05" db="EMBL/GenBank/DDBJ databases">
        <title>Sequencing of the draft genome and assembly of Desulfuromonas acetoxidans DSM 684.</title>
        <authorList>
            <consortium name="US DOE Joint Genome Institute (JGI-PGF)"/>
            <person name="Copeland A."/>
            <person name="Lucas S."/>
            <person name="Lapidus A."/>
            <person name="Barry K."/>
            <person name="Detter J.C."/>
            <person name="Glavina del Rio T."/>
            <person name="Hammon N."/>
            <person name="Israni S."/>
            <person name="Dalin E."/>
            <person name="Tice H."/>
            <person name="Bruce D."/>
            <person name="Pitluck S."/>
            <person name="Richardson P."/>
        </authorList>
    </citation>
    <scope>NUCLEOTIDE SEQUENCE [LARGE SCALE GENOMIC DNA]</scope>
    <source>
        <strain evidence="15">DSM 684</strain>
    </source>
</reference>
<dbReference type="InterPro" id="IPR027417">
    <property type="entry name" value="P-loop_NTPase"/>
</dbReference>
<evidence type="ECO:0000256" key="6">
    <source>
        <dbReference type="ARBA" id="ARBA00022556"/>
    </source>
</evidence>
<evidence type="ECO:0000256" key="11">
    <source>
        <dbReference type="ARBA" id="ARBA00023098"/>
    </source>
</evidence>
<evidence type="ECO:0000256" key="1">
    <source>
        <dbReference type="ARBA" id="ARBA00002274"/>
    </source>
</evidence>
<protein>
    <recommendedName>
        <fullName evidence="4 13">Tetraacyldisaccharide 4'-kinase</fullName>
        <ecNumber evidence="3 13">2.7.1.130</ecNumber>
    </recommendedName>
    <alternativeName>
        <fullName evidence="12 13">Lipid A 4'-kinase</fullName>
    </alternativeName>
</protein>
<keyword evidence="7 13" id="KW-0808">Transferase</keyword>
<evidence type="ECO:0000256" key="12">
    <source>
        <dbReference type="ARBA" id="ARBA00029757"/>
    </source>
</evidence>
<evidence type="ECO:0000256" key="8">
    <source>
        <dbReference type="ARBA" id="ARBA00022741"/>
    </source>
</evidence>
<dbReference type="OrthoDB" id="9766423at2"/>
<evidence type="ECO:0000256" key="3">
    <source>
        <dbReference type="ARBA" id="ARBA00012071"/>
    </source>
</evidence>
<dbReference type="Pfam" id="PF02606">
    <property type="entry name" value="LpxK"/>
    <property type="match status" value="1"/>
</dbReference>
<accession>Q1K141</accession>
<evidence type="ECO:0000256" key="14">
    <source>
        <dbReference type="SAM" id="Phobius"/>
    </source>
</evidence>
<comment type="similarity">
    <text evidence="13">Belongs to the LpxK family.</text>
</comment>
<dbReference type="RefSeq" id="WP_005999345.1">
    <property type="nucleotide sequence ID" value="NZ_AAEW02000006.1"/>
</dbReference>
<keyword evidence="14" id="KW-1133">Transmembrane helix</keyword>
<dbReference type="UniPathway" id="UPA00359">
    <property type="reaction ID" value="UER00482"/>
</dbReference>
<evidence type="ECO:0000256" key="4">
    <source>
        <dbReference type="ARBA" id="ARBA00016436"/>
    </source>
</evidence>
<comment type="catalytic activity">
    <reaction evidence="13">
        <text>a lipid A disaccharide + ATP = a lipid IVA + ADP + H(+)</text>
        <dbReference type="Rhea" id="RHEA:67840"/>
        <dbReference type="ChEBI" id="CHEBI:15378"/>
        <dbReference type="ChEBI" id="CHEBI:30616"/>
        <dbReference type="ChEBI" id="CHEBI:176343"/>
        <dbReference type="ChEBI" id="CHEBI:176425"/>
        <dbReference type="ChEBI" id="CHEBI:456216"/>
        <dbReference type="EC" id="2.7.1.130"/>
    </reaction>
</comment>
<comment type="function">
    <text evidence="1 13">Transfers the gamma-phosphate of ATP to the 4'-position of a tetraacyldisaccharide 1-phosphate intermediate (termed DS-1-P) to form tetraacyldisaccharide 1,4'-bis-phosphate (lipid IVA).</text>
</comment>
<gene>
    <name evidence="13" type="primary">lpxK</name>
    <name evidence="15" type="ORF">Dace_1631</name>
</gene>
<comment type="caution">
    <text evidence="15">The sequence shown here is derived from an EMBL/GenBank/DDBJ whole genome shotgun (WGS) entry which is preliminary data.</text>
</comment>
<evidence type="ECO:0000256" key="2">
    <source>
        <dbReference type="ARBA" id="ARBA00004870"/>
    </source>
</evidence>
<proteinExistence type="inferred from homology"/>
<evidence type="ECO:0000313" key="16">
    <source>
        <dbReference type="Proteomes" id="UP000005695"/>
    </source>
</evidence>
<dbReference type="SUPFAM" id="SSF52540">
    <property type="entry name" value="P-loop containing nucleoside triphosphate hydrolases"/>
    <property type="match status" value="1"/>
</dbReference>
<evidence type="ECO:0000256" key="5">
    <source>
        <dbReference type="ARBA" id="ARBA00022516"/>
    </source>
</evidence>
<evidence type="ECO:0000256" key="7">
    <source>
        <dbReference type="ARBA" id="ARBA00022679"/>
    </source>
</evidence>
<keyword evidence="6 13" id="KW-0441">Lipid A biosynthesis</keyword>
<keyword evidence="14" id="KW-0812">Transmembrane</keyword>
<dbReference type="NCBIfam" id="TIGR00682">
    <property type="entry name" value="lpxK"/>
    <property type="match status" value="1"/>
</dbReference>
<dbReference type="Proteomes" id="UP000005695">
    <property type="component" value="Unassembled WGS sequence"/>
</dbReference>
<dbReference type="EMBL" id="AAEW02000006">
    <property type="protein sequence ID" value="EAT16167.1"/>
    <property type="molecule type" value="Genomic_DNA"/>
</dbReference>
<dbReference type="GO" id="GO:0009029">
    <property type="term" value="F:lipid-A 4'-kinase activity"/>
    <property type="evidence" value="ECO:0007669"/>
    <property type="project" value="UniProtKB-UniRule"/>
</dbReference>
<dbReference type="PANTHER" id="PTHR42724:SF1">
    <property type="entry name" value="TETRAACYLDISACCHARIDE 4'-KINASE, MITOCHONDRIAL-RELATED"/>
    <property type="match status" value="1"/>
</dbReference>
<name>Q1K141_DESA6</name>
<dbReference type="AlphaFoldDB" id="Q1K141"/>
<evidence type="ECO:0000256" key="9">
    <source>
        <dbReference type="ARBA" id="ARBA00022777"/>
    </source>
</evidence>
<organism evidence="15 16">
    <name type="scientific">Desulfuromonas acetoxidans (strain DSM 684 / 11070)</name>
    <dbReference type="NCBI Taxonomy" id="281689"/>
    <lineage>
        <taxon>Bacteria</taxon>
        <taxon>Pseudomonadati</taxon>
        <taxon>Thermodesulfobacteriota</taxon>
        <taxon>Desulfuromonadia</taxon>
        <taxon>Desulfuromonadales</taxon>
        <taxon>Desulfuromonadaceae</taxon>
        <taxon>Desulfuromonas</taxon>
    </lineage>
</organism>
<evidence type="ECO:0000256" key="10">
    <source>
        <dbReference type="ARBA" id="ARBA00022840"/>
    </source>
</evidence>
<dbReference type="GO" id="GO:0005524">
    <property type="term" value="F:ATP binding"/>
    <property type="evidence" value="ECO:0007669"/>
    <property type="project" value="UniProtKB-UniRule"/>
</dbReference>
<dbReference type="GO" id="GO:0009244">
    <property type="term" value="P:lipopolysaccharide core region biosynthetic process"/>
    <property type="evidence" value="ECO:0007669"/>
    <property type="project" value="TreeGrafter"/>
</dbReference>
<keyword evidence="14" id="KW-0472">Membrane</keyword>
<evidence type="ECO:0000256" key="13">
    <source>
        <dbReference type="HAMAP-Rule" id="MF_00409"/>
    </source>
</evidence>
<dbReference type="GO" id="GO:0005886">
    <property type="term" value="C:plasma membrane"/>
    <property type="evidence" value="ECO:0007669"/>
    <property type="project" value="TreeGrafter"/>
</dbReference>
<evidence type="ECO:0000313" key="15">
    <source>
        <dbReference type="EMBL" id="EAT16167.1"/>
    </source>
</evidence>
<keyword evidence="5 13" id="KW-0444">Lipid biosynthesis</keyword>
<comment type="pathway">
    <text evidence="2 13">Glycolipid biosynthesis; lipid IV(A) biosynthesis; lipid IV(A) from (3R)-3-hydroxytetradecanoyl-[acyl-carrier-protein] and UDP-N-acetyl-alpha-D-glucosamine: step 6/6.</text>
</comment>
<keyword evidence="9 13" id="KW-0418">Kinase</keyword>
<feature type="binding site" evidence="13">
    <location>
        <begin position="67"/>
        <end position="74"/>
    </location>
    <ligand>
        <name>ATP</name>
        <dbReference type="ChEBI" id="CHEBI:30616"/>
    </ligand>
</feature>
<dbReference type="GO" id="GO:0009245">
    <property type="term" value="P:lipid A biosynthetic process"/>
    <property type="evidence" value="ECO:0007669"/>
    <property type="project" value="UniProtKB-UniRule"/>
</dbReference>
<keyword evidence="8 13" id="KW-0547">Nucleotide-binding</keyword>
<keyword evidence="16" id="KW-1185">Reference proteome</keyword>
<reference evidence="15" key="1">
    <citation type="submission" date="2006-05" db="EMBL/GenBank/DDBJ databases">
        <title>Annotation of the draft genome assembly of Desulfuromonas acetoxidans DSM 684.</title>
        <authorList>
            <consortium name="US DOE Joint Genome Institute (JGI-ORNL)"/>
            <person name="Larimer F."/>
            <person name="Land M."/>
            <person name="Hauser L."/>
        </authorList>
    </citation>
    <scope>NUCLEOTIDE SEQUENCE [LARGE SCALE GENOMIC DNA]</scope>
    <source>
        <strain evidence="15">DSM 684</strain>
    </source>
</reference>
<dbReference type="HAMAP" id="MF_00409">
    <property type="entry name" value="LpxK"/>
    <property type="match status" value="1"/>
</dbReference>
<dbReference type="InterPro" id="IPR003758">
    <property type="entry name" value="LpxK"/>
</dbReference>